<comment type="caution">
    <text evidence="2">The sequence shown here is derived from an EMBL/GenBank/DDBJ whole genome shotgun (WGS) entry which is preliminary data.</text>
</comment>
<reference evidence="2" key="1">
    <citation type="submission" date="2021-06" db="EMBL/GenBank/DDBJ databases">
        <authorList>
            <person name="Kallberg Y."/>
            <person name="Tangrot J."/>
            <person name="Rosling A."/>
        </authorList>
    </citation>
    <scope>NUCLEOTIDE SEQUENCE</scope>
    <source>
        <strain evidence="2">FL966</strain>
    </source>
</reference>
<sequence>MTGTNISARYSTTAPGIGCKEPQRPEELRILSGVAMCKVCYRDFNERILDENDLRRVESFTTGEGKGLLDPPVGSVNSSMEDK</sequence>
<gene>
    <name evidence="2" type="ORF">CPELLU_LOCUS2279</name>
</gene>
<feature type="region of interest" description="Disordered" evidence="1">
    <location>
        <begin position="61"/>
        <end position="83"/>
    </location>
</feature>
<evidence type="ECO:0000313" key="3">
    <source>
        <dbReference type="Proteomes" id="UP000789759"/>
    </source>
</evidence>
<keyword evidence="3" id="KW-1185">Reference proteome</keyword>
<evidence type="ECO:0000256" key="1">
    <source>
        <dbReference type="SAM" id="MobiDB-lite"/>
    </source>
</evidence>
<evidence type="ECO:0000313" key="2">
    <source>
        <dbReference type="EMBL" id="CAG8497336.1"/>
    </source>
</evidence>
<protein>
    <submittedName>
        <fullName evidence="2">20928_t:CDS:1</fullName>
    </submittedName>
</protein>
<name>A0A9N8ZJ64_9GLOM</name>
<accession>A0A9N8ZJ64</accession>
<dbReference type="Proteomes" id="UP000789759">
    <property type="component" value="Unassembled WGS sequence"/>
</dbReference>
<dbReference type="AlphaFoldDB" id="A0A9N8ZJ64"/>
<organism evidence="2 3">
    <name type="scientific">Cetraspora pellucida</name>
    <dbReference type="NCBI Taxonomy" id="1433469"/>
    <lineage>
        <taxon>Eukaryota</taxon>
        <taxon>Fungi</taxon>
        <taxon>Fungi incertae sedis</taxon>
        <taxon>Mucoromycota</taxon>
        <taxon>Glomeromycotina</taxon>
        <taxon>Glomeromycetes</taxon>
        <taxon>Diversisporales</taxon>
        <taxon>Gigasporaceae</taxon>
        <taxon>Cetraspora</taxon>
    </lineage>
</organism>
<dbReference type="EMBL" id="CAJVQA010000957">
    <property type="protein sequence ID" value="CAG8497336.1"/>
    <property type="molecule type" value="Genomic_DNA"/>
</dbReference>
<proteinExistence type="predicted"/>